<protein>
    <submittedName>
        <fullName evidence="1">Uncharacterized protein</fullName>
    </submittedName>
</protein>
<accession>A0ABN7IRC9</accession>
<reference evidence="1" key="1">
    <citation type="submission" date="2020-10" db="EMBL/GenBank/DDBJ databases">
        <authorList>
            <person name="Sedaghatjoo S."/>
        </authorList>
    </citation>
    <scope>NUCLEOTIDE SEQUENCE</scope>
    <source>
        <strain evidence="1">AZH3</strain>
    </source>
</reference>
<name>A0ABN7IRC9_9BASI</name>
<proteinExistence type="predicted"/>
<organism evidence="1 2">
    <name type="scientific">Tilletia caries</name>
    <name type="common">wheat bunt fungus</name>
    <dbReference type="NCBI Taxonomy" id="13290"/>
    <lineage>
        <taxon>Eukaryota</taxon>
        <taxon>Fungi</taxon>
        <taxon>Dikarya</taxon>
        <taxon>Basidiomycota</taxon>
        <taxon>Ustilaginomycotina</taxon>
        <taxon>Exobasidiomycetes</taxon>
        <taxon>Tilletiales</taxon>
        <taxon>Tilletiaceae</taxon>
        <taxon>Tilletia</taxon>
    </lineage>
</organism>
<evidence type="ECO:0000313" key="2">
    <source>
        <dbReference type="Proteomes" id="UP000836402"/>
    </source>
</evidence>
<evidence type="ECO:0000313" key="1">
    <source>
        <dbReference type="EMBL" id="CAD6913763.1"/>
    </source>
</evidence>
<dbReference type="EMBL" id="CAJHJG010001640">
    <property type="protein sequence ID" value="CAD6913763.1"/>
    <property type="molecule type" value="Genomic_DNA"/>
</dbReference>
<dbReference type="Proteomes" id="UP000836402">
    <property type="component" value="Unassembled WGS sequence"/>
</dbReference>
<keyword evidence="2" id="KW-1185">Reference proteome</keyword>
<comment type="caution">
    <text evidence="1">The sequence shown here is derived from an EMBL/GenBank/DDBJ whole genome shotgun (WGS) entry which is preliminary data.</text>
</comment>
<sequence length="96" mass="10813">MITPHSARCDAAADTHVNIEQAHLHTAHPLLLPRIKSQRAAFGDSWKSCWSCLRSCRARVLSSRSCEVSSEDDIRASSYTVYNTAQFKSVFLPCWM</sequence>
<gene>
    <name evidence="1" type="ORF">JKIAZH3_G1556</name>
</gene>